<dbReference type="EMBL" id="BOPO01000006">
    <property type="protein sequence ID" value="GIL25340.1"/>
    <property type="molecule type" value="Genomic_DNA"/>
</dbReference>
<accession>A0A8J4A8N3</accession>
<protein>
    <submittedName>
        <fullName evidence="1">Uncharacterized protein</fullName>
    </submittedName>
</protein>
<evidence type="ECO:0000313" key="1">
    <source>
        <dbReference type="EMBL" id="GIL25340.1"/>
    </source>
</evidence>
<name>A0A8J4A8N3_9ACTN</name>
<sequence length="196" mass="21148">MPVLCHEDREFGGVAVEAFVGSDTDQLVTELCRHSGVVRPRSAGEAGKFRLYHRGPGTGPAHPGQTIMRWPRTIRVDCCVAAPAGTSMTTAPAAGIGDGDRPTRAMIRRVADARARDRWHAAVLVDGRARHITRWDSLEAAVAWIEARRDKIPERNRRIASTSLSSGAEAFEKSGSELRVGPWCVRSQVGPTAGGS</sequence>
<proteinExistence type="predicted"/>
<dbReference type="AlphaFoldDB" id="A0A8J4A8N3"/>
<organism evidence="1 2">
    <name type="scientific">Actinocatenispora comari</name>
    <dbReference type="NCBI Taxonomy" id="2807577"/>
    <lineage>
        <taxon>Bacteria</taxon>
        <taxon>Bacillati</taxon>
        <taxon>Actinomycetota</taxon>
        <taxon>Actinomycetes</taxon>
        <taxon>Micromonosporales</taxon>
        <taxon>Micromonosporaceae</taxon>
        <taxon>Actinocatenispora</taxon>
    </lineage>
</organism>
<keyword evidence="2" id="KW-1185">Reference proteome</keyword>
<reference evidence="2" key="1">
    <citation type="journal article" date="2021" name="Int. J. Syst. Evol. Microbiol.">
        <title>Actinocatenispora comari sp. nov., an endophytic actinomycete isolated from aerial parts of Comarum salesowianum.</title>
        <authorList>
            <person name="Oyunbileg N."/>
            <person name="Iizaka Y."/>
            <person name="Hamada M."/>
            <person name="Davaapurev B.O."/>
            <person name="Fukumoto A."/>
            <person name="Tsetseg B."/>
            <person name="Kato F."/>
            <person name="Tamura T."/>
            <person name="Batkhuu J."/>
            <person name="Anzai Y."/>
        </authorList>
    </citation>
    <scope>NUCLEOTIDE SEQUENCE [LARGE SCALE GENOMIC DNA]</scope>
    <source>
        <strain evidence="2">NUM-2625</strain>
    </source>
</reference>
<evidence type="ECO:0000313" key="2">
    <source>
        <dbReference type="Proteomes" id="UP000614996"/>
    </source>
</evidence>
<dbReference type="Proteomes" id="UP000614996">
    <property type="component" value="Unassembled WGS sequence"/>
</dbReference>
<comment type="caution">
    <text evidence="1">The sequence shown here is derived from an EMBL/GenBank/DDBJ whole genome shotgun (WGS) entry which is preliminary data.</text>
</comment>
<gene>
    <name evidence="1" type="ORF">NUM_05950</name>
</gene>